<keyword evidence="9" id="KW-1185">Reference proteome</keyword>
<evidence type="ECO:0000256" key="7">
    <source>
        <dbReference type="HAMAP-Rule" id="MF_02065"/>
    </source>
</evidence>
<feature type="site" description="Important for catalytic activity" evidence="7">
    <location>
        <position position="209"/>
    </location>
</feature>
<gene>
    <name evidence="7" type="primary">mltG</name>
    <name evidence="8" type="ORF">P857_190</name>
</gene>
<dbReference type="EC" id="4.2.2.29" evidence="7"/>
<dbReference type="PANTHER" id="PTHR30518:SF2">
    <property type="entry name" value="ENDOLYTIC MUREIN TRANSGLYCOSYLASE"/>
    <property type="match status" value="1"/>
</dbReference>
<sequence length="325" mass="37500">MELRRIFSGIYRFSVVAGFLASFVSVVFFRMLNMSILTTDVVVDIKPSMTATEIIDSLYDHGVILDKRYMLAFLKITRQDSKLKFGKYFFSAGLSQHDVIRLLLLGRSINYKMTIPEGLSTYQIVVHLLSYGLFEDDLMDQDESLDCLYMLPNTYYIPYNYTVSDILKLFCHAGDKVIQEIWDDFKDEVPGYIRDVNDLLVFASIIEKESYDHDEMPYVSSVFHNRMNRGMKLEADPTVVFAITDGTNILKRSLLRKDLAIEHEYNTYYIKGLPPTPICHPSVVAIDATIFPAQSNYLFFFSHNGEKHVFSEQFSEHIINIRSVS</sequence>
<evidence type="ECO:0000313" key="8">
    <source>
        <dbReference type="EMBL" id="ETO91537.1"/>
    </source>
</evidence>
<dbReference type="Proteomes" id="UP000018951">
    <property type="component" value="Unassembled WGS sequence"/>
</dbReference>
<comment type="catalytic activity">
    <reaction evidence="7">
        <text>a peptidoglycan chain = a peptidoglycan chain with N-acetyl-1,6-anhydromuramyl-[peptide] at the reducing end + a peptidoglycan chain with N-acetylglucosamine at the non-reducing end.</text>
        <dbReference type="EC" id="4.2.2.29"/>
    </reaction>
</comment>
<evidence type="ECO:0000256" key="3">
    <source>
        <dbReference type="ARBA" id="ARBA00022989"/>
    </source>
</evidence>
<accession>W2V1J8</accession>
<dbReference type="Pfam" id="PF02618">
    <property type="entry name" value="YceG"/>
    <property type="match status" value="1"/>
</dbReference>
<proteinExistence type="inferred from homology"/>
<dbReference type="Gene3D" id="3.30.1490.480">
    <property type="entry name" value="Endolytic murein transglycosylase"/>
    <property type="match status" value="1"/>
</dbReference>
<keyword evidence="5 7" id="KW-0456">Lyase</keyword>
<dbReference type="AlphaFoldDB" id="W2V1J8"/>
<evidence type="ECO:0000256" key="5">
    <source>
        <dbReference type="ARBA" id="ARBA00023239"/>
    </source>
</evidence>
<reference evidence="8 9" key="1">
    <citation type="journal article" date="2013" name="PLoS ONE">
        <title>Bacterial endosymbiosis in a chordate host: long-term co-evolution and conservation of secondary metabolism.</title>
        <authorList>
            <person name="Kwan J.C."/>
            <person name="Schmidt E.W."/>
        </authorList>
    </citation>
    <scope>NUCLEOTIDE SEQUENCE [LARGE SCALE GENOMIC DNA]</scope>
    <source>
        <strain evidence="9">L6</strain>
    </source>
</reference>
<keyword evidence="1 7" id="KW-1003">Cell membrane</keyword>
<dbReference type="InterPro" id="IPR003770">
    <property type="entry name" value="MLTG-like"/>
</dbReference>
<feature type="transmembrane region" description="Helical" evidence="7">
    <location>
        <begin position="12"/>
        <end position="32"/>
    </location>
</feature>
<evidence type="ECO:0000313" key="9">
    <source>
        <dbReference type="Proteomes" id="UP000018951"/>
    </source>
</evidence>
<dbReference type="GO" id="GO:0009252">
    <property type="term" value="P:peptidoglycan biosynthetic process"/>
    <property type="evidence" value="ECO:0007669"/>
    <property type="project" value="UniProtKB-UniRule"/>
</dbReference>
<name>W2V1J8_9RICK</name>
<keyword evidence="6 7" id="KW-0961">Cell wall biogenesis/degradation</keyword>
<keyword evidence="7" id="KW-0997">Cell inner membrane</keyword>
<comment type="similarity">
    <text evidence="7">Belongs to the transglycosylase MltG family.</text>
</comment>
<evidence type="ECO:0000256" key="2">
    <source>
        <dbReference type="ARBA" id="ARBA00022692"/>
    </source>
</evidence>
<comment type="subcellular location">
    <subcellularLocation>
        <location evidence="7">Cell inner membrane</location>
        <topology evidence="7">Single-pass membrane protein</topology>
    </subcellularLocation>
</comment>
<dbReference type="EMBL" id="AXCJ01000003">
    <property type="protein sequence ID" value="ETO91537.1"/>
    <property type="molecule type" value="Genomic_DNA"/>
</dbReference>
<keyword evidence="2 7" id="KW-0812">Transmembrane</keyword>
<comment type="caution">
    <text evidence="8">The sequence shown here is derived from an EMBL/GenBank/DDBJ whole genome shotgun (WGS) entry which is preliminary data.</text>
</comment>
<keyword evidence="4 7" id="KW-0472">Membrane</keyword>
<keyword evidence="3 7" id="KW-1133">Transmembrane helix</keyword>
<dbReference type="STRING" id="1401685.P857_190"/>
<dbReference type="GO" id="GO:0005886">
    <property type="term" value="C:plasma membrane"/>
    <property type="evidence" value="ECO:0007669"/>
    <property type="project" value="UniProtKB-SubCell"/>
</dbReference>
<comment type="function">
    <text evidence="7">Functions as a peptidoglycan terminase that cleaves nascent peptidoglycan strands endolytically to terminate their elongation.</text>
</comment>
<dbReference type="HAMAP" id="MF_02065">
    <property type="entry name" value="MltG"/>
    <property type="match status" value="1"/>
</dbReference>
<evidence type="ECO:0000256" key="6">
    <source>
        <dbReference type="ARBA" id="ARBA00023316"/>
    </source>
</evidence>
<evidence type="ECO:0000256" key="4">
    <source>
        <dbReference type="ARBA" id="ARBA00023136"/>
    </source>
</evidence>
<dbReference type="GO" id="GO:0071555">
    <property type="term" value="P:cell wall organization"/>
    <property type="evidence" value="ECO:0007669"/>
    <property type="project" value="UniProtKB-KW"/>
</dbReference>
<dbReference type="PATRIC" id="fig|1401685.3.peg.447"/>
<dbReference type="PANTHER" id="PTHR30518">
    <property type="entry name" value="ENDOLYTIC MUREIN TRANSGLYCOSYLASE"/>
    <property type="match status" value="1"/>
</dbReference>
<dbReference type="NCBIfam" id="TIGR00247">
    <property type="entry name" value="endolytic transglycosylase MltG"/>
    <property type="match status" value="1"/>
</dbReference>
<dbReference type="GO" id="GO:0008932">
    <property type="term" value="F:lytic endotransglycosylase activity"/>
    <property type="evidence" value="ECO:0007669"/>
    <property type="project" value="UniProtKB-UniRule"/>
</dbReference>
<protein>
    <recommendedName>
        <fullName evidence="7">Endolytic murein transglycosylase</fullName>
        <ecNumber evidence="7">4.2.2.29</ecNumber>
    </recommendedName>
    <alternativeName>
        <fullName evidence="7">Peptidoglycan lytic transglycosylase</fullName>
    </alternativeName>
    <alternativeName>
        <fullName evidence="7">Peptidoglycan polymerization terminase</fullName>
    </alternativeName>
</protein>
<evidence type="ECO:0000256" key="1">
    <source>
        <dbReference type="ARBA" id="ARBA00022475"/>
    </source>
</evidence>
<organism evidence="8 9">
    <name type="scientific">Candidatus Xenolissoclinum pacificiensis L6</name>
    <dbReference type="NCBI Taxonomy" id="1401685"/>
    <lineage>
        <taxon>Bacteria</taxon>
        <taxon>Pseudomonadati</taxon>
        <taxon>Pseudomonadota</taxon>
        <taxon>Alphaproteobacteria</taxon>
        <taxon>Rickettsiales</taxon>
        <taxon>Anaplasmataceae</taxon>
        <taxon>Candidatus Xenolissoclinum</taxon>
    </lineage>
</organism>